<keyword evidence="1" id="KW-0732">Signal</keyword>
<gene>
    <name evidence="2" type="ORF">Bxe_B0091</name>
</gene>
<organism evidence="2 3">
    <name type="scientific">Paraburkholderia xenovorans (strain LB400)</name>
    <dbReference type="NCBI Taxonomy" id="266265"/>
    <lineage>
        <taxon>Bacteria</taxon>
        <taxon>Pseudomonadati</taxon>
        <taxon>Pseudomonadota</taxon>
        <taxon>Betaproteobacteria</taxon>
        <taxon>Burkholderiales</taxon>
        <taxon>Burkholderiaceae</taxon>
        <taxon>Paraburkholderia</taxon>
    </lineage>
</organism>
<evidence type="ECO:0000313" key="2">
    <source>
        <dbReference type="EMBL" id="ABE35838.1"/>
    </source>
</evidence>
<evidence type="ECO:0000256" key="1">
    <source>
        <dbReference type="SAM" id="SignalP"/>
    </source>
</evidence>
<dbReference type="KEGG" id="bxe:Bxe_B0091"/>
<name>Q13JA1_PARXL</name>
<keyword evidence="3" id="KW-1185">Reference proteome</keyword>
<evidence type="ECO:0008006" key="4">
    <source>
        <dbReference type="Google" id="ProtNLM"/>
    </source>
</evidence>
<dbReference type="Proteomes" id="UP000001817">
    <property type="component" value="Chromosome 2"/>
</dbReference>
<proteinExistence type="predicted"/>
<protein>
    <recommendedName>
        <fullName evidence="4">DUF4148 domain-containing protein</fullName>
    </recommendedName>
</protein>
<dbReference type="OrthoDB" id="9099264at2"/>
<dbReference type="RefSeq" id="WP_011493102.1">
    <property type="nucleotide sequence ID" value="NC_007952.1"/>
</dbReference>
<dbReference type="InterPro" id="IPR025421">
    <property type="entry name" value="DUF4148"/>
</dbReference>
<dbReference type="EMBL" id="CP000271">
    <property type="protein sequence ID" value="ABE35838.1"/>
    <property type="molecule type" value="Genomic_DNA"/>
</dbReference>
<sequence>MRIFIRAVTLSSIFAFPFLVHAQSDNVPLTRAEVRADLLNVERAGYMSRWTEPNYPVDIQQAEAKIAADKAASVPAVSSRRSPDGH</sequence>
<feature type="signal peptide" evidence="1">
    <location>
        <begin position="1"/>
        <end position="22"/>
    </location>
</feature>
<reference evidence="2 3" key="1">
    <citation type="journal article" date="2006" name="Proc. Natl. Acad. Sci. U.S.A.">
        <title>Burkholderia xenovorans LB400 harbors a multi-replicon, 9.73-Mbp genome shaped for versatility.</title>
        <authorList>
            <person name="Chain P.S."/>
            <person name="Denef V.J."/>
            <person name="Konstantinidis K.T."/>
            <person name="Vergez L.M."/>
            <person name="Agullo L."/>
            <person name="Reyes V.L."/>
            <person name="Hauser L."/>
            <person name="Cordova M."/>
            <person name="Gomez L."/>
            <person name="Gonzalez M."/>
            <person name="Land M."/>
            <person name="Lao V."/>
            <person name="Larimer F."/>
            <person name="LiPuma J.J."/>
            <person name="Mahenthiralingam E."/>
            <person name="Malfatti S.A."/>
            <person name="Marx C.J."/>
            <person name="Parnell J.J."/>
            <person name="Ramette A."/>
            <person name="Richardson P."/>
            <person name="Seeger M."/>
            <person name="Smith D."/>
            <person name="Spilker T."/>
            <person name="Sul W.J."/>
            <person name="Tsoi T.V."/>
            <person name="Ulrich L.E."/>
            <person name="Zhulin I.B."/>
            <person name="Tiedje J.M."/>
        </authorList>
    </citation>
    <scope>NUCLEOTIDE SEQUENCE [LARGE SCALE GENOMIC DNA]</scope>
    <source>
        <strain evidence="2 3">LB400</strain>
    </source>
</reference>
<feature type="chain" id="PRO_5004182532" description="DUF4148 domain-containing protein" evidence="1">
    <location>
        <begin position="23"/>
        <end position="86"/>
    </location>
</feature>
<dbReference type="Pfam" id="PF13663">
    <property type="entry name" value="DUF4148"/>
    <property type="match status" value="1"/>
</dbReference>
<dbReference type="AlphaFoldDB" id="Q13JA1"/>
<evidence type="ECO:0000313" key="3">
    <source>
        <dbReference type="Proteomes" id="UP000001817"/>
    </source>
</evidence>
<accession>Q13JA1</accession>